<comment type="caution">
    <text evidence="2">The sequence shown here is derived from an EMBL/GenBank/DDBJ whole genome shotgun (WGS) entry which is preliminary data.</text>
</comment>
<proteinExistence type="predicted"/>
<gene>
    <name evidence="2" type="ORF">S03H2_55237</name>
</gene>
<dbReference type="Pfam" id="PF21423">
    <property type="entry name" value="AhtL-like_1st"/>
    <property type="match status" value="1"/>
</dbReference>
<dbReference type="AlphaFoldDB" id="X1HSK8"/>
<organism evidence="2">
    <name type="scientific">marine sediment metagenome</name>
    <dbReference type="NCBI Taxonomy" id="412755"/>
    <lineage>
        <taxon>unclassified sequences</taxon>
        <taxon>metagenomes</taxon>
        <taxon>ecological metagenomes</taxon>
    </lineage>
</organism>
<dbReference type="Gene3D" id="2.20.25.340">
    <property type="match status" value="1"/>
</dbReference>
<dbReference type="InterPro" id="IPR049032">
    <property type="entry name" value="AhtL-like_N"/>
</dbReference>
<reference evidence="2" key="1">
    <citation type="journal article" date="2014" name="Front. Microbiol.">
        <title>High frequency of phylogenetically diverse reductive dehalogenase-homologous genes in deep subseafloor sedimentary metagenomes.</title>
        <authorList>
            <person name="Kawai M."/>
            <person name="Futagami T."/>
            <person name="Toyoda A."/>
            <person name="Takaki Y."/>
            <person name="Nishi S."/>
            <person name="Hori S."/>
            <person name="Arai W."/>
            <person name="Tsubouchi T."/>
            <person name="Morono Y."/>
            <person name="Uchiyama I."/>
            <person name="Ito T."/>
            <person name="Fujiyama A."/>
            <person name="Inagaki F."/>
            <person name="Takami H."/>
        </authorList>
    </citation>
    <scope>NUCLEOTIDE SEQUENCE</scope>
    <source>
        <strain evidence="2">Expedition CK06-06</strain>
    </source>
</reference>
<evidence type="ECO:0000259" key="1">
    <source>
        <dbReference type="Pfam" id="PF21423"/>
    </source>
</evidence>
<evidence type="ECO:0000313" key="2">
    <source>
        <dbReference type="EMBL" id="GAH73141.1"/>
    </source>
</evidence>
<feature type="non-terminal residue" evidence="2">
    <location>
        <position position="74"/>
    </location>
</feature>
<protein>
    <recommendedName>
        <fullName evidence="1">Pyrogallol hydroxytransferase large subunit-like N-terminal domain-containing protein</fullName>
    </recommendedName>
</protein>
<accession>X1HSK8</accession>
<feature type="domain" description="Pyrogallol hydroxytransferase large subunit-like N-terminal" evidence="1">
    <location>
        <begin position="13"/>
        <end position="66"/>
    </location>
</feature>
<dbReference type="EMBL" id="BARU01035270">
    <property type="protein sequence ID" value="GAH73141.1"/>
    <property type="molecule type" value="Genomic_DNA"/>
</dbReference>
<sequence length="74" mass="8360">MPEKVFVNLTNGGPVRVHVKDGKIVRIRPLVFDEKDAASWTIDVNGRKFSPPRKACLAAYTMTERARVYSDARI</sequence>
<name>X1HSK8_9ZZZZ</name>